<reference evidence="3" key="1">
    <citation type="journal article" date="2022" name="Int. J. Mol. Sci.">
        <title>Draft Genome of Tanacetum Coccineum: Genomic Comparison of Closely Related Tanacetum-Family Plants.</title>
        <authorList>
            <person name="Yamashiro T."/>
            <person name="Shiraishi A."/>
            <person name="Nakayama K."/>
            <person name="Satake H."/>
        </authorList>
    </citation>
    <scope>NUCLEOTIDE SEQUENCE</scope>
</reference>
<feature type="coiled-coil region" evidence="1">
    <location>
        <begin position="260"/>
        <end position="301"/>
    </location>
</feature>
<evidence type="ECO:0000256" key="1">
    <source>
        <dbReference type="SAM" id="Coils"/>
    </source>
</evidence>
<feature type="domain" description="Reverse transcriptase Ty1/copia-type" evidence="2">
    <location>
        <begin position="498"/>
        <end position="740"/>
    </location>
</feature>
<keyword evidence="4" id="KW-1185">Reference proteome</keyword>
<evidence type="ECO:0000313" key="4">
    <source>
        <dbReference type="Proteomes" id="UP001151760"/>
    </source>
</evidence>
<proteinExistence type="predicted"/>
<keyword evidence="1" id="KW-0175">Coiled coil</keyword>
<evidence type="ECO:0000313" key="3">
    <source>
        <dbReference type="EMBL" id="GJS71114.1"/>
    </source>
</evidence>
<dbReference type="CDD" id="cd09272">
    <property type="entry name" value="RNase_HI_RT_Ty1"/>
    <property type="match status" value="1"/>
</dbReference>
<dbReference type="PANTHER" id="PTHR11439">
    <property type="entry name" value="GAG-POL-RELATED RETROTRANSPOSON"/>
    <property type="match status" value="1"/>
</dbReference>
<reference evidence="3" key="2">
    <citation type="submission" date="2022-01" db="EMBL/GenBank/DDBJ databases">
        <authorList>
            <person name="Yamashiro T."/>
            <person name="Shiraishi A."/>
            <person name="Satake H."/>
            <person name="Nakayama K."/>
        </authorList>
    </citation>
    <scope>NUCLEOTIDE SEQUENCE</scope>
</reference>
<organism evidence="3 4">
    <name type="scientific">Tanacetum coccineum</name>
    <dbReference type="NCBI Taxonomy" id="301880"/>
    <lineage>
        <taxon>Eukaryota</taxon>
        <taxon>Viridiplantae</taxon>
        <taxon>Streptophyta</taxon>
        <taxon>Embryophyta</taxon>
        <taxon>Tracheophyta</taxon>
        <taxon>Spermatophyta</taxon>
        <taxon>Magnoliopsida</taxon>
        <taxon>eudicotyledons</taxon>
        <taxon>Gunneridae</taxon>
        <taxon>Pentapetalae</taxon>
        <taxon>asterids</taxon>
        <taxon>campanulids</taxon>
        <taxon>Asterales</taxon>
        <taxon>Asteraceae</taxon>
        <taxon>Asteroideae</taxon>
        <taxon>Anthemideae</taxon>
        <taxon>Anthemidinae</taxon>
        <taxon>Tanacetum</taxon>
    </lineage>
</organism>
<dbReference type="Proteomes" id="UP001151760">
    <property type="component" value="Unassembled WGS sequence"/>
</dbReference>
<dbReference type="InterPro" id="IPR013103">
    <property type="entry name" value="RVT_2"/>
</dbReference>
<dbReference type="EMBL" id="BQNB010009982">
    <property type="protein sequence ID" value="GJS71114.1"/>
    <property type="molecule type" value="Genomic_DNA"/>
</dbReference>
<dbReference type="SUPFAM" id="SSF56672">
    <property type="entry name" value="DNA/RNA polymerases"/>
    <property type="match status" value="1"/>
</dbReference>
<evidence type="ECO:0000259" key="2">
    <source>
        <dbReference type="Pfam" id="PF07727"/>
    </source>
</evidence>
<accession>A0ABQ4Y0E3</accession>
<dbReference type="Pfam" id="PF07727">
    <property type="entry name" value="RVT_2"/>
    <property type="match status" value="1"/>
</dbReference>
<protein>
    <submittedName>
        <fullName evidence="3">Ribonuclease H-like domain-containing protein</fullName>
    </submittedName>
</protein>
<dbReference type="InterPro" id="IPR043502">
    <property type="entry name" value="DNA/RNA_pol_sf"/>
</dbReference>
<comment type="caution">
    <text evidence="3">The sequence shown here is derived from an EMBL/GenBank/DDBJ whole genome shotgun (WGS) entry which is preliminary data.</text>
</comment>
<dbReference type="PANTHER" id="PTHR11439:SF495">
    <property type="entry name" value="REVERSE TRANSCRIPTASE, RNA-DEPENDENT DNA POLYMERASE-RELATED"/>
    <property type="match status" value="1"/>
</dbReference>
<name>A0ABQ4Y0E3_9ASTR</name>
<sequence>MSPSMGLGPGNSSRDSSLIALQTKQTELEKYTALNDLTSDYKILQSKLNETLGLLARKDIDIKEGLKTKTYEISVVNQKHDELVKKSLLTSSREKPRLYEIPYDTSDPANRFCPDGEETVTLEKESRSKLDKDKVKPYNYTYQNSLYETFKPPSKAYLDQLERAKEIRKTMWRKTFVRTKPNIAKNVGFLPMSKSISKSRLLYNEMTNNFNHFRTICQQTWSNHTSSAFPNPTAKSMEVLIKILLMPLSDKTILDSHCFIHELKREMNDDLEYVNSLEKELDELESEKADFSNIYDLLLEECVSKDGNPHMDLQDKGVIDSGCSRYMTGNVSYLTDFEEIDGGYVAFGVNSKGGKITGKGTKACDDAGDDEKKVGEDLRIDSEGIDQEKEENVNSTNTVNAASTNEVNAVGVKTSIELLDDPNMPELYDIVDSNNDEDVSAEADMNNLDAFIPVSPFPTTRVHKDHPVEKIIRDLNSAPQTRRMIKNLKEHEPKKLQEVWTLVDLPNGKRAIGTKWVFRNKKDERGIVIKNKTRLVSQGYTQEEGIDYDEVFAPVARIEAIRLFLAYALFKDFMVYQMDVKSAFLYSKIEEKVYVCQPPGFEDPDFPDRVYKVENALYGLHQAPRAWYETLSTYLFNNRFQRGTIDKTLFIKRDKGDILLVQVYVDDIIFCSKKKSLCTEFEKMMHKKFQISFMGEITFFLGLQVKHKQDGIFINQEKYVTEILKKFGFTDVKPARTPMETKKPLLKDEDGEEVDVHLYRLMIVYNCSNSGVTYEEEAKRRNSEAKMKTFKGNCHLLLYAVSNKEDTANSGMTYEEEAKRRNSEAKIKTFEGNCHLLLYAVSNKEDMEYPLLTYTPYAPTGHQSKVTLALSVRHSTYCKDTSSPACACTRYQVNPKVSHLHAMKRIFRYLKGQPKLGLWYPKDSPFYLVAYTDSDYAGASSDRKSTTGGCQFLGYRLISWQCKKQTVVANSITEAKYVAALSCCDQHIEIRHHFIRDSNEKKLIRMIKIHADKNVAVLLTKAFDNGMEKLLRMKLELVLATAKAKTVNGEVHLQTLVDGKKVIITETSVRRDLQLEYVNGNDCLPNATIFEQLTLMGVPSDPIAAEAINKENVPTHSNDPLLSGDFKFLGDQEDASKQVRKIDIIDADVEITLVDETQGRHDDDMMFDTGVLNDEEVFAGQDMAKKEVSTADLVTTAGEAVTTANVEVSTASPTAATITTVELTLAQTLAELKSARPRTKGVVMQELSESVTTTTTTIPSKDKGKGIMVKDPLKMKNKDKEKKQKIDDDQEEAEMKKLIKVVPDEEEVAIDAIPLATKPPSIMLRDFDREDLETLWKLVKAKHGSTRPEEGYERVLWGDLRIMFEHNIEDTVWRNLLGNKVLI</sequence>
<gene>
    <name evidence="3" type="ORF">Tco_0703955</name>
</gene>